<evidence type="ECO:0000256" key="5">
    <source>
        <dbReference type="ARBA" id="ARBA00023136"/>
    </source>
</evidence>
<feature type="transmembrane region" description="Helical" evidence="6">
    <location>
        <begin position="250"/>
        <end position="268"/>
    </location>
</feature>
<dbReference type="RefSeq" id="WP_281365116.1">
    <property type="nucleotide sequence ID" value="NZ_BLPF01000002.1"/>
</dbReference>
<feature type="transmembrane region" description="Helical" evidence="6">
    <location>
        <begin position="501"/>
        <end position="518"/>
    </location>
</feature>
<evidence type="ECO:0000256" key="6">
    <source>
        <dbReference type="SAM" id="Phobius"/>
    </source>
</evidence>
<evidence type="ECO:0000313" key="7">
    <source>
        <dbReference type="EMBL" id="GFJ83065.1"/>
    </source>
</evidence>
<sequence>MQPIVATLALLVGIRGLANVLVPQLTEFRNPTLITLGSRSVLGLPLVVIIAAALTAVVAFVVKRTIFGRQLVAVGGNRAAAKLSGLPVRRILVTVYVLSGLLAAVAGVLATARLQASDPTSLGLLMELSAITAVVVGGTPLTGGRVRVLGTVMGALLIQLLQATLIKHNLPQSWTQMVQAVIILAAVYAARGGSNDHHSRHGVGAGRARQGERASQILQHHGALMVLAATVLVGGIAFDSFATPQNAANIAVSSSFIAIIAIGMTFVIVSGGIDLSVGSSFVLAGVLAAYGSRYGVLVALLLPLAVCGTIGLLQGLIIARTGMAPFIVTLAGLLGMRGLMLAVSGEGANTYLVEDDAFAALGQASLFNLTVPVYITLGLFALGAILLQRTGFGQSVYAIGGNEEAAALMGVPVARVKTLVYLISGLLAGLAGALNAARLSSGVTILGVGLELDVIAAVVIGGTLLTGGAGGLTGTMAGVLLLGVIQSLINQVGTLTSSFQQVVSGAFLALVVVVQRVLHRAQRLS</sequence>
<dbReference type="InterPro" id="IPR001851">
    <property type="entry name" value="ABC_transp_permease"/>
</dbReference>
<name>A0A6V8KR09_9ACTN</name>
<feature type="transmembrane region" description="Helical" evidence="6">
    <location>
        <begin position="122"/>
        <end position="141"/>
    </location>
</feature>
<dbReference type="PANTHER" id="PTHR32196">
    <property type="entry name" value="ABC TRANSPORTER PERMEASE PROTEIN YPHD-RELATED-RELATED"/>
    <property type="match status" value="1"/>
</dbReference>
<dbReference type="PANTHER" id="PTHR32196:SF63">
    <property type="entry name" value="INNER MEMBRANE ABC TRANSPORTER PERMEASE PROTEIN YJFF"/>
    <property type="match status" value="1"/>
</dbReference>
<comment type="caution">
    <text evidence="7">The sequence shown here is derived from an EMBL/GenBank/DDBJ whole genome shotgun (WGS) entry which is preliminary data.</text>
</comment>
<dbReference type="AlphaFoldDB" id="A0A6V8KR09"/>
<protein>
    <recommendedName>
        <fullName evidence="9">Sugar ABC transporter permease</fullName>
    </recommendedName>
</protein>
<evidence type="ECO:0000313" key="8">
    <source>
        <dbReference type="Proteomes" id="UP000482800"/>
    </source>
</evidence>
<evidence type="ECO:0000256" key="4">
    <source>
        <dbReference type="ARBA" id="ARBA00022989"/>
    </source>
</evidence>
<keyword evidence="4 6" id="KW-1133">Transmembrane helix</keyword>
<keyword evidence="8" id="KW-1185">Reference proteome</keyword>
<accession>A0A6V8KR09</accession>
<evidence type="ECO:0000256" key="1">
    <source>
        <dbReference type="ARBA" id="ARBA00004651"/>
    </source>
</evidence>
<comment type="subcellular location">
    <subcellularLocation>
        <location evidence="1">Cell membrane</location>
        <topology evidence="1">Multi-pass membrane protein</topology>
    </subcellularLocation>
</comment>
<organism evidence="7 8">
    <name type="scientific">Phytohabitans houttuyneae</name>
    <dbReference type="NCBI Taxonomy" id="1076126"/>
    <lineage>
        <taxon>Bacteria</taxon>
        <taxon>Bacillati</taxon>
        <taxon>Actinomycetota</taxon>
        <taxon>Actinomycetes</taxon>
        <taxon>Micromonosporales</taxon>
        <taxon>Micromonosporaceae</taxon>
    </lineage>
</organism>
<dbReference type="GO" id="GO:0005886">
    <property type="term" value="C:plasma membrane"/>
    <property type="evidence" value="ECO:0007669"/>
    <property type="project" value="UniProtKB-SubCell"/>
</dbReference>
<feature type="transmembrane region" description="Helical" evidence="6">
    <location>
        <begin position="365"/>
        <end position="387"/>
    </location>
</feature>
<dbReference type="GO" id="GO:0022857">
    <property type="term" value="F:transmembrane transporter activity"/>
    <property type="evidence" value="ECO:0007669"/>
    <property type="project" value="InterPro"/>
</dbReference>
<feature type="transmembrane region" description="Helical" evidence="6">
    <location>
        <begin position="326"/>
        <end position="345"/>
    </location>
</feature>
<reference evidence="7 8" key="1">
    <citation type="submission" date="2020-03" db="EMBL/GenBank/DDBJ databases">
        <title>Whole genome shotgun sequence of Phytohabitans houttuyneae NBRC 108639.</title>
        <authorList>
            <person name="Komaki H."/>
            <person name="Tamura T."/>
        </authorList>
    </citation>
    <scope>NUCLEOTIDE SEQUENCE [LARGE SCALE GENOMIC DNA]</scope>
    <source>
        <strain evidence="7 8">NBRC 108639</strain>
    </source>
</reference>
<evidence type="ECO:0000256" key="3">
    <source>
        <dbReference type="ARBA" id="ARBA00022692"/>
    </source>
</evidence>
<dbReference type="Pfam" id="PF02653">
    <property type="entry name" value="BPD_transp_2"/>
    <property type="match status" value="2"/>
</dbReference>
<gene>
    <name evidence="7" type="ORF">Phou_072450</name>
</gene>
<feature type="transmembrane region" description="Helical" evidence="6">
    <location>
        <begin position="217"/>
        <end position="238"/>
    </location>
</feature>
<feature type="transmembrane region" description="Helical" evidence="6">
    <location>
        <begin position="297"/>
        <end position="319"/>
    </location>
</feature>
<evidence type="ECO:0008006" key="9">
    <source>
        <dbReference type="Google" id="ProtNLM"/>
    </source>
</evidence>
<dbReference type="Proteomes" id="UP000482800">
    <property type="component" value="Unassembled WGS sequence"/>
</dbReference>
<dbReference type="CDD" id="cd06579">
    <property type="entry name" value="TM_PBP1_transp_AraH_like"/>
    <property type="match status" value="2"/>
</dbReference>
<keyword evidence="3 6" id="KW-0812">Transmembrane</keyword>
<evidence type="ECO:0000256" key="2">
    <source>
        <dbReference type="ARBA" id="ARBA00022475"/>
    </source>
</evidence>
<feature type="transmembrane region" description="Helical" evidence="6">
    <location>
        <begin position="91"/>
        <end position="110"/>
    </location>
</feature>
<keyword evidence="5 6" id="KW-0472">Membrane</keyword>
<proteinExistence type="predicted"/>
<feature type="transmembrane region" description="Helical" evidence="6">
    <location>
        <begin position="419"/>
        <end position="437"/>
    </location>
</feature>
<dbReference type="EMBL" id="BLPF01000002">
    <property type="protein sequence ID" value="GFJ83065.1"/>
    <property type="molecule type" value="Genomic_DNA"/>
</dbReference>
<feature type="transmembrane region" description="Helical" evidence="6">
    <location>
        <begin position="42"/>
        <end position="62"/>
    </location>
</feature>
<reference evidence="7 8" key="2">
    <citation type="submission" date="2020-03" db="EMBL/GenBank/DDBJ databases">
        <authorList>
            <person name="Ichikawa N."/>
            <person name="Kimura A."/>
            <person name="Kitahashi Y."/>
            <person name="Uohara A."/>
        </authorList>
    </citation>
    <scope>NUCLEOTIDE SEQUENCE [LARGE SCALE GENOMIC DNA]</scope>
    <source>
        <strain evidence="7 8">NBRC 108639</strain>
    </source>
</reference>
<keyword evidence="2" id="KW-1003">Cell membrane</keyword>